<dbReference type="GO" id="GO:0045296">
    <property type="term" value="F:cadherin binding"/>
    <property type="evidence" value="ECO:0007669"/>
    <property type="project" value="TreeGrafter"/>
</dbReference>
<accession>A0A9W8C2J8</accession>
<dbReference type="GO" id="GO:0044331">
    <property type="term" value="P:cell-cell adhesion mediated by cadherin"/>
    <property type="evidence" value="ECO:0007669"/>
    <property type="project" value="TreeGrafter"/>
</dbReference>
<feature type="domain" description="Cadherin" evidence="11">
    <location>
        <begin position="34"/>
        <end position="124"/>
    </location>
</feature>
<dbReference type="GO" id="GO:0007156">
    <property type="term" value="P:homophilic cell adhesion via plasma membrane adhesion molecules"/>
    <property type="evidence" value="ECO:0007669"/>
    <property type="project" value="InterPro"/>
</dbReference>
<dbReference type="InterPro" id="IPR015919">
    <property type="entry name" value="Cadherin-like_sf"/>
</dbReference>
<dbReference type="InterPro" id="IPR039808">
    <property type="entry name" value="Cadherin"/>
</dbReference>
<dbReference type="GO" id="GO:0034332">
    <property type="term" value="P:adherens junction organization"/>
    <property type="evidence" value="ECO:0007669"/>
    <property type="project" value="TreeGrafter"/>
</dbReference>
<keyword evidence="7" id="KW-0325">Glycoprotein</keyword>
<dbReference type="GO" id="GO:0005912">
    <property type="term" value="C:adherens junction"/>
    <property type="evidence" value="ECO:0007669"/>
    <property type="project" value="TreeGrafter"/>
</dbReference>
<evidence type="ECO:0000256" key="6">
    <source>
        <dbReference type="ARBA" id="ARBA00023136"/>
    </source>
</evidence>
<evidence type="ECO:0000256" key="7">
    <source>
        <dbReference type="ARBA" id="ARBA00023180"/>
    </source>
</evidence>
<feature type="signal peptide" evidence="10">
    <location>
        <begin position="1"/>
        <end position="18"/>
    </location>
</feature>
<gene>
    <name evidence="12" type="ORF">IRJ41_004225</name>
</gene>
<dbReference type="Proteomes" id="UP001059041">
    <property type="component" value="Linkage Group LG8"/>
</dbReference>
<organism evidence="12 13">
    <name type="scientific">Triplophysa rosa</name>
    <name type="common">Cave loach</name>
    <dbReference type="NCBI Taxonomy" id="992332"/>
    <lineage>
        <taxon>Eukaryota</taxon>
        <taxon>Metazoa</taxon>
        <taxon>Chordata</taxon>
        <taxon>Craniata</taxon>
        <taxon>Vertebrata</taxon>
        <taxon>Euteleostomi</taxon>
        <taxon>Actinopterygii</taxon>
        <taxon>Neopterygii</taxon>
        <taxon>Teleostei</taxon>
        <taxon>Ostariophysi</taxon>
        <taxon>Cypriniformes</taxon>
        <taxon>Nemacheilidae</taxon>
        <taxon>Triplophysa</taxon>
    </lineage>
</organism>
<dbReference type="InterPro" id="IPR002126">
    <property type="entry name" value="Cadherin-like_dom"/>
</dbReference>
<dbReference type="GO" id="GO:0007043">
    <property type="term" value="P:cell-cell junction assembly"/>
    <property type="evidence" value="ECO:0007669"/>
    <property type="project" value="TreeGrafter"/>
</dbReference>
<dbReference type="PROSITE" id="PS00232">
    <property type="entry name" value="CADHERIN_1"/>
    <property type="match status" value="2"/>
</dbReference>
<comment type="subcellular location">
    <subcellularLocation>
        <location evidence="1">Cell membrane</location>
    </subcellularLocation>
</comment>
<evidence type="ECO:0000256" key="1">
    <source>
        <dbReference type="ARBA" id="ARBA00004236"/>
    </source>
</evidence>
<dbReference type="PANTHER" id="PTHR24027">
    <property type="entry name" value="CADHERIN-23"/>
    <property type="match status" value="1"/>
</dbReference>
<sequence length="868" mass="96675">MRRPHLLYLAVLVSVAHGIGLESKKGPLQNKVLDVPEATPVPYPIYQFTSAVEGVSSYLVSGETEGKISISSDGWLYLEQPLEWSPEESHHLEIEALSVDGERLDGPYGVVLHVIDVNNNPPVFSSSQYSGSVREHSPAGIPFLQVSASDADDPETPNAHLRFSIENQIPNPTNTPYFGINSENGEIFITEEGQASLRARPTLTYKRGEVRGNADVLKRKFDDYCTPKSLVPLEHNPFFTCVQRSETRQMNLLQDPDYALIVRVEDLGGNSPNALSNTVRVNIAVIQNLWINPGPVMIRENLQAEYPMLLVSVRANDPNALYRLLQKERAPFPFTVSEDGEIFVTGPLDREEKDMYILVVMAEDEQGVQLEKPMEISVRVEDENDNAPLCDEAVFEVQENEPSGSVIGFLRAFDADEEDSLNSFLNYSLRSQTPTRPSNKMFHIDQVKAKIQVANEKFQRNEVPQYELLFSVSDGVHSTMCKAIIRVIDINNEIPIFEKNDYGTYSVPELAELGTTLLTIKATDADDPGTGSSKVEYHITAGDPHNLFAIKLDETTGEGTVYIAQPLDYEVQGSYKLQIDARNPEPLVIGVEYDERATAVVVIRLVDVDEPPKFEVEALNVNIAENFTVGDLIMKAEARDPEGKTIKFRLEGDEQGCLQLDVDSGELKTKAALDREKVEELTIKIIAYETEGNKQESEMTVIIHLQDVNDNYPVLQNKQGFICVQKMTPLTLTAVDTDNHPFSEPFTFSMPRKSPNWEIKPVDGTSAQLILKKKPSTEQSISIPINIKDNDGMGVTQKFDVHICNCTSLGYCYIEPEAHGWKMGLSGTIGILGGVFGFIVLFLIIVMYRIKKRDKKKAAAGGETRAML</sequence>
<keyword evidence="10" id="KW-0732">Signal</keyword>
<keyword evidence="13" id="KW-1185">Reference proteome</keyword>
<dbReference type="FunFam" id="2.60.40.60:FF:000011">
    <property type="entry name" value="Cadherin 1"/>
    <property type="match status" value="1"/>
</dbReference>
<dbReference type="Pfam" id="PF00028">
    <property type="entry name" value="Cadherin"/>
    <property type="match status" value="4"/>
</dbReference>
<dbReference type="Gene3D" id="2.60.40.60">
    <property type="entry name" value="Cadherins"/>
    <property type="match status" value="7"/>
</dbReference>
<dbReference type="GO" id="GO:0005509">
    <property type="term" value="F:calcium ion binding"/>
    <property type="evidence" value="ECO:0007669"/>
    <property type="project" value="UniProtKB-UniRule"/>
</dbReference>
<dbReference type="GO" id="GO:0000902">
    <property type="term" value="P:cell morphogenesis"/>
    <property type="evidence" value="ECO:0007669"/>
    <property type="project" value="TreeGrafter"/>
</dbReference>
<dbReference type="PRINTS" id="PR00205">
    <property type="entry name" value="CADHERIN"/>
</dbReference>
<keyword evidence="9" id="KW-0812">Transmembrane</keyword>
<keyword evidence="5" id="KW-0130">Cell adhesion</keyword>
<evidence type="ECO:0000256" key="10">
    <source>
        <dbReference type="SAM" id="SignalP"/>
    </source>
</evidence>
<dbReference type="GO" id="GO:0016477">
    <property type="term" value="P:cell migration"/>
    <property type="evidence" value="ECO:0007669"/>
    <property type="project" value="TreeGrafter"/>
</dbReference>
<keyword evidence="2" id="KW-1003">Cell membrane</keyword>
<evidence type="ECO:0000256" key="3">
    <source>
        <dbReference type="ARBA" id="ARBA00022737"/>
    </source>
</evidence>
<dbReference type="AlphaFoldDB" id="A0A9W8C2J8"/>
<dbReference type="FunFam" id="2.60.40.60:FF:000163">
    <property type="entry name" value="Cadherin 17"/>
    <property type="match status" value="1"/>
</dbReference>
<evidence type="ECO:0000256" key="4">
    <source>
        <dbReference type="ARBA" id="ARBA00022837"/>
    </source>
</evidence>
<feature type="domain" description="Cadherin" evidence="11">
    <location>
        <begin position="125"/>
        <end position="297"/>
    </location>
</feature>
<evidence type="ECO:0000259" key="11">
    <source>
        <dbReference type="PROSITE" id="PS50268"/>
    </source>
</evidence>
<keyword evidence="4 8" id="KW-0106">Calcium</keyword>
<feature type="chain" id="PRO_5040943345" evidence="10">
    <location>
        <begin position="19"/>
        <end position="868"/>
    </location>
</feature>
<proteinExistence type="predicted"/>
<dbReference type="PROSITE" id="PS50268">
    <property type="entry name" value="CADHERIN_2"/>
    <property type="match status" value="6"/>
</dbReference>
<name>A0A9W8C2J8_TRIRA</name>
<dbReference type="GO" id="GO:0060027">
    <property type="term" value="P:convergent extension involved in gastrulation"/>
    <property type="evidence" value="ECO:0007669"/>
    <property type="project" value="UniProtKB-ARBA"/>
</dbReference>
<evidence type="ECO:0000313" key="12">
    <source>
        <dbReference type="EMBL" id="KAI7806336.1"/>
    </source>
</evidence>
<keyword evidence="9" id="KW-1133">Transmembrane helix</keyword>
<keyword evidence="6 9" id="KW-0472">Membrane</keyword>
<evidence type="ECO:0000256" key="8">
    <source>
        <dbReference type="PROSITE-ProRule" id="PRU00043"/>
    </source>
</evidence>
<feature type="domain" description="Cadherin" evidence="11">
    <location>
        <begin position="506"/>
        <end position="614"/>
    </location>
</feature>
<feature type="domain" description="Cadherin" evidence="11">
    <location>
        <begin position="615"/>
        <end position="715"/>
    </location>
</feature>
<protein>
    <submittedName>
        <fullName evidence="12">Cadherin-17</fullName>
    </submittedName>
</protein>
<evidence type="ECO:0000313" key="13">
    <source>
        <dbReference type="Proteomes" id="UP001059041"/>
    </source>
</evidence>
<feature type="domain" description="Cadherin" evidence="11">
    <location>
        <begin position="322"/>
        <end position="390"/>
    </location>
</feature>
<evidence type="ECO:0000256" key="5">
    <source>
        <dbReference type="ARBA" id="ARBA00022889"/>
    </source>
</evidence>
<dbReference type="EMBL" id="JAFHDT010000008">
    <property type="protein sequence ID" value="KAI7806336.1"/>
    <property type="molecule type" value="Genomic_DNA"/>
</dbReference>
<dbReference type="GO" id="GO:0016339">
    <property type="term" value="P:calcium-dependent cell-cell adhesion via plasma membrane cell adhesion molecules"/>
    <property type="evidence" value="ECO:0007669"/>
    <property type="project" value="TreeGrafter"/>
</dbReference>
<evidence type="ECO:0000256" key="9">
    <source>
        <dbReference type="SAM" id="Phobius"/>
    </source>
</evidence>
<feature type="transmembrane region" description="Helical" evidence="9">
    <location>
        <begin position="829"/>
        <end position="848"/>
    </location>
</feature>
<keyword evidence="3" id="KW-0677">Repeat</keyword>
<dbReference type="PANTHER" id="PTHR24027:SF419">
    <property type="entry name" value="CADHERIN-17"/>
    <property type="match status" value="1"/>
</dbReference>
<reference evidence="12" key="1">
    <citation type="submission" date="2021-02" db="EMBL/GenBank/DDBJ databases">
        <title>Comparative genomics reveals that relaxation of natural selection precedes convergent phenotypic evolution of cavefish.</title>
        <authorList>
            <person name="Peng Z."/>
        </authorList>
    </citation>
    <scope>NUCLEOTIDE SEQUENCE</scope>
    <source>
        <tissue evidence="12">Muscle</tissue>
    </source>
</reference>
<dbReference type="SMART" id="SM00112">
    <property type="entry name" value="CA"/>
    <property type="match status" value="6"/>
</dbReference>
<dbReference type="InterPro" id="IPR020894">
    <property type="entry name" value="Cadherin_CS"/>
</dbReference>
<evidence type="ECO:0000256" key="2">
    <source>
        <dbReference type="ARBA" id="ARBA00022475"/>
    </source>
</evidence>
<dbReference type="FunFam" id="2.60.40.60:FF:000019">
    <property type="entry name" value="Cadherin 2"/>
    <property type="match status" value="1"/>
</dbReference>
<comment type="caution">
    <text evidence="12">The sequence shown here is derived from an EMBL/GenBank/DDBJ whole genome shotgun (WGS) entry which is preliminary data.</text>
</comment>
<dbReference type="GO" id="GO:0008013">
    <property type="term" value="F:beta-catenin binding"/>
    <property type="evidence" value="ECO:0007669"/>
    <property type="project" value="TreeGrafter"/>
</dbReference>
<dbReference type="SUPFAM" id="SSF49313">
    <property type="entry name" value="Cadherin-like"/>
    <property type="match status" value="7"/>
</dbReference>
<feature type="domain" description="Cadherin" evidence="11">
    <location>
        <begin position="395"/>
        <end position="497"/>
    </location>
</feature>
<dbReference type="GO" id="GO:0016342">
    <property type="term" value="C:catenin complex"/>
    <property type="evidence" value="ECO:0007669"/>
    <property type="project" value="TreeGrafter"/>
</dbReference>
<dbReference type="CDD" id="cd11304">
    <property type="entry name" value="Cadherin_repeat"/>
    <property type="match status" value="6"/>
</dbReference>